<dbReference type="GO" id="GO:0005524">
    <property type="term" value="F:ATP binding"/>
    <property type="evidence" value="ECO:0007669"/>
    <property type="project" value="UniProtKB-KW"/>
</dbReference>
<evidence type="ECO:0000259" key="12">
    <source>
        <dbReference type="Pfam" id="PF08245"/>
    </source>
</evidence>
<gene>
    <name evidence="13" type="ORF">QP433_01705</name>
</gene>
<evidence type="ECO:0000256" key="4">
    <source>
        <dbReference type="ARBA" id="ARBA00022723"/>
    </source>
</evidence>
<dbReference type="GO" id="GO:0046872">
    <property type="term" value="F:metal ion binding"/>
    <property type="evidence" value="ECO:0007669"/>
    <property type="project" value="UniProtKB-KW"/>
</dbReference>
<comment type="caution">
    <text evidence="13">The sequence shown here is derived from an EMBL/GenBank/DDBJ whole genome shotgun (WGS) entry which is preliminary data.</text>
</comment>
<dbReference type="Gene3D" id="3.90.190.20">
    <property type="entry name" value="Mur ligase, C-terminal domain"/>
    <property type="match status" value="1"/>
</dbReference>
<dbReference type="SUPFAM" id="SSF53244">
    <property type="entry name" value="MurD-like peptide ligases, peptide-binding domain"/>
    <property type="match status" value="1"/>
</dbReference>
<protein>
    <recommendedName>
        <fullName evidence="2">tetrahydrofolate synthase</fullName>
        <ecNumber evidence="2">6.3.2.17</ecNumber>
    </recommendedName>
    <alternativeName>
        <fullName evidence="8">Tetrahydrofolylpolyglutamate synthase</fullName>
    </alternativeName>
</protein>
<dbReference type="PANTHER" id="PTHR11136:SF0">
    <property type="entry name" value="DIHYDROFOLATE SYNTHETASE-RELATED"/>
    <property type="match status" value="1"/>
</dbReference>
<reference evidence="13" key="1">
    <citation type="submission" date="2023-05" db="EMBL/GenBank/DDBJ databases">
        <title>Cataloging the Phylogenetic Diversity of Human Bladder Bacteria.</title>
        <authorList>
            <person name="Du J."/>
        </authorList>
    </citation>
    <scope>NUCLEOTIDE SEQUENCE</scope>
    <source>
        <strain evidence="13">UMB1231</strain>
    </source>
</reference>
<dbReference type="PANTHER" id="PTHR11136">
    <property type="entry name" value="FOLYLPOLYGLUTAMATE SYNTHASE-RELATED"/>
    <property type="match status" value="1"/>
</dbReference>
<name>A0AAJ1V2U3_9LACT</name>
<comment type="similarity">
    <text evidence="1 10">Belongs to the folylpolyglutamate synthase family.</text>
</comment>
<keyword evidence="3 10" id="KW-0436">Ligase</keyword>
<dbReference type="SUPFAM" id="SSF53623">
    <property type="entry name" value="MurD-like peptide ligases, catalytic domain"/>
    <property type="match status" value="1"/>
</dbReference>
<dbReference type="EMBL" id="JASOOE010000003">
    <property type="protein sequence ID" value="MDK7186691.1"/>
    <property type="molecule type" value="Genomic_DNA"/>
</dbReference>
<dbReference type="InterPro" id="IPR001645">
    <property type="entry name" value="Folylpolyglutamate_synth"/>
</dbReference>
<sequence>MISDFSNKTPAMLYGQGDRLALLRRLLNRLGNPDQAYRIIHIAGTNGKGSTANMIACILAEYDLRVGLFTSPHLFSECESIQVNQKMIDKTAFNRLLDQVYQAAILEGLNPEVDLSQFELSFLVATLYYAHLACDWVVFECGMGGALDATNAITSSDYAVFTKIGLDHLNILGHNLSEITRTKSGIMRPNQTVIVAPNQKQEAIDILREKSEQLACHWVYSPKPLAEIQPNRRYLLRLADDCTLQVSLGLQGDYQVENLTTACLWYQAWLQEEGLLVDENRVNHALRDLSLPGRYETVSQSPLIILDACHNMDAMEATIDTLKQEFKDQKIYIICGFLKDKDVNSMVKLLKELKADFILTQPDFPGRTLEVEDLAVIFDKENVSTLQFKNPLEAVNYALDAKLQPLIILGSFHLIKCVRMELLSDA</sequence>
<dbReference type="AlphaFoldDB" id="A0AAJ1V2U3"/>
<organism evidence="13 14">
    <name type="scientific">Facklamia hominis</name>
    <dbReference type="NCBI Taxonomy" id="178214"/>
    <lineage>
        <taxon>Bacteria</taxon>
        <taxon>Bacillati</taxon>
        <taxon>Bacillota</taxon>
        <taxon>Bacilli</taxon>
        <taxon>Lactobacillales</taxon>
        <taxon>Aerococcaceae</taxon>
        <taxon>Facklamia</taxon>
    </lineage>
</organism>
<dbReference type="PIRSF" id="PIRSF001563">
    <property type="entry name" value="Folylpolyglu_synth"/>
    <property type="match status" value="1"/>
</dbReference>
<evidence type="ECO:0000256" key="1">
    <source>
        <dbReference type="ARBA" id="ARBA00008276"/>
    </source>
</evidence>
<proteinExistence type="inferred from homology"/>
<evidence type="ECO:0000256" key="10">
    <source>
        <dbReference type="PIRNR" id="PIRNR001563"/>
    </source>
</evidence>
<evidence type="ECO:0000256" key="9">
    <source>
        <dbReference type="ARBA" id="ARBA00047493"/>
    </source>
</evidence>
<dbReference type="InterPro" id="IPR004101">
    <property type="entry name" value="Mur_ligase_C"/>
</dbReference>
<evidence type="ECO:0000256" key="7">
    <source>
        <dbReference type="ARBA" id="ARBA00022842"/>
    </source>
</evidence>
<evidence type="ECO:0000256" key="8">
    <source>
        <dbReference type="ARBA" id="ARBA00030592"/>
    </source>
</evidence>
<dbReference type="NCBIfam" id="TIGR01499">
    <property type="entry name" value="folC"/>
    <property type="match status" value="1"/>
</dbReference>
<feature type="domain" description="Mur ligase central" evidence="12">
    <location>
        <begin position="42"/>
        <end position="263"/>
    </location>
</feature>
<keyword evidence="4" id="KW-0479">Metal-binding</keyword>
<dbReference type="GO" id="GO:0005829">
    <property type="term" value="C:cytosol"/>
    <property type="evidence" value="ECO:0007669"/>
    <property type="project" value="TreeGrafter"/>
</dbReference>
<dbReference type="Proteomes" id="UP001229251">
    <property type="component" value="Unassembled WGS sequence"/>
</dbReference>
<dbReference type="Pfam" id="PF08245">
    <property type="entry name" value="Mur_ligase_M"/>
    <property type="match status" value="1"/>
</dbReference>
<evidence type="ECO:0000313" key="13">
    <source>
        <dbReference type="EMBL" id="MDK7186691.1"/>
    </source>
</evidence>
<evidence type="ECO:0000256" key="6">
    <source>
        <dbReference type="ARBA" id="ARBA00022840"/>
    </source>
</evidence>
<evidence type="ECO:0000256" key="2">
    <source>
        <dbReference type="ARBA" id="ARBA00013025"/>
    </source>
</evidence>
<dbReference type="InterPro" id="IPR036565">
    <property type="entry name" value="Mur-like_cat_sf"/>
</dbReference>
<evidence type="ECO:0000256" key="3">
    <source>
        <dbReference type="ARBA" id="ARBA00022598"/>
    </source>
</evidence>
<dbReference type="Pfam" id="PF02875">
    <property type="entry name" value="Mur_ligase_C"/>
    <property type="match status" value="1"/>
</dbReference>
<feature type="domain" description="Mur ligase C-terminal" evidence="11">
    <location>
        <begin position="293"/>
        <end position="405"/>
    </location>
</feature>
<keyword evidence="6 10" id="KW-0067">ATP-binding</keyword>
<dbReference type="Gene3D" id="3.40.1190.10">
    <property type="entry name" value="Mur-like, catalytic domain"/>
    <property type="match status" value="1"/>
</dbReference>
<dbReference type="InterPro" id="IPR013221">
    <property type="entry name" value="Mur_ligase_cen"/>
</dbReference>
<evidence type="ECO:0000259" key="11">
    <source>
        <dbReference type="Pfam" id="PF02875"/>
    </source>
</evidence>
<keyword evidence="7" id="KW-0460">Magnesium</keyword>
<comment type="catalytic activity">
    <reaction evidence="9">
        <text>(6S)-5,6,7,8-tetrahydrofolyl-(gamma-L-Glu)(n) + L-glutamate + ATP = (6S)-5,6,7,8-tetrahydrofolyl-(gamma-L-Glu)(n+1) + ADP + phosphate + H(+)</text>
        <dbReference type="Rhea" id="RHEA:10580"/>
        <dbReference type="Rhea" id="RHEA-COMP:14738"/>
        <dbReference type="Rhea" id="RHEA-COMP:14740"/>
        <dbReference type="ChEBI" id="CHEBI:15378"/>
        <dbReference type="ChEBI" id="CHEBI:29985"/>
        <dbReference type="ChEBI" id="CHEBI:30616"/>
        <dbReference type="ChEBI" id="CHEBI:43474"/>
        <dbReference type="ChEBI" id="CHEBI:141005"/>
        <dbReference type="ChEBI" id="CHEBI:456216"/>
        <dbReference type="EC" id="6.3.2.17"/>
    </reaction>
</comment>
<accession>A0AAJ1V2U3</accession>
<dbReference type="GO" id="GO:0008841">
    <property type="term" value="F:dihydrofolate synthase activity"/>
    <property type="evidence" value="ECO:0007669"/>
    <property type="project" value="TreeGrafter"/>
</dbReference>
<evidence type="ECO:0000313" key="14">
    <source>
        <dbReference type="Proteomes" id="UP001229251"/>
    </source>
</evidence>
<dbReference type="GO" id="GO:0004326">
    <property type="term" value="F:tetrahydrofolylpolyglutamate synthase activity"/>
    <property type="evidence" value="ECO:0007669"/>
    <property type="project" value="UniProtKB-EC"/>
</dbReference>
<dbReference type="EC" id="6.3.2.17" evidence="2"/>
<evidence type="ECO:0000256" key="5">
    <source>
        <dbReference type="ARBA" id="ARBA00022741"/>
    </source>
</evidence>
<keyword evidence="5 10" id="KW-0547">Nucleotide-binding</keyword>
<dbReference type="RefSeq" id="WP_070608489.1">
    <property type="nucleotide sequence ID" value="NZ_JASOOE010000003.1"/>
</dbReference>
<dbReference type="InterPro" id="IPR036615">
    <property type="entry name" value="Mur_ligase_C_dom_sf"/>
</dbReference>